<evidence type="ECO:0000256" key="2">
    <source>
        <dbReference type="ARBA" id="ARBA00010337"/>
    </source>
</evidence>
<dbReference type="PANTHER" id="PTHR19302:SF13">
    <property type="entry name" value="GAMMA-TUBULIN COMPLEX COMPONENT 2"/>
    <property type="match status" value="1"/>
</dbReference>
<dbReference type="Gene3D" id="1.20.120.1900">
    <property type="entry name" value="Gamma-tubulin complex, C-terminal domain"/>
    <property type="match status" value="1"/>
</dbReference>
<dbReference type="InterPro" id="IPR007259">
    <property type="entry name" value="GCP"/>
</dbReference>
<evidence type="ECO:0000313" key="13">
    <source>
        <dbReference type="Proteomes" id="UP000502823"/>
    </source>
</evidence>
<comment type="subcellular location">
    <subcellularLocation>
        <location evidence="1">Cytoplasm</location>
        <location evidence="1">Cytoskeleton</location>
        <location evidence="1">Microtubule organizing center</location>
        <location evidence="1">Centrosome</location>
    </subcellularLocation>
</comment>
<dbReference type="PANTHER" id="PTHR19302">
    <property type="entry name" value="GAMMA TUBULIN COMPLEX PROTEIN"/>
    <property type="match status" value="1"/>
</dbReference>
<dbReference type="AlphaFoldDB" id="A0A6L2PKZ6"/>
<dbReference type="InterPro" id="IPR041470">
    <property type="entry name" value="GCP_N"/>
</dbReference>
<evidence type="ECO:0000256" key="5">
    <source>
        <dbReference type="ARBA" id="ARBA00023212"/>
    </source>
</evidence>
<dbReference type="GO" id="GO:0043015">
    <property type="term" value="F:gamma-tubulin binding"/>
    <property type="evidence" value="ECO:0007669"/>
    <property type="project" value="InterPro"/>
</dbReference>
<evidence type="ECO:0000259" key="11">
    <source>
        <dbReference type="Pfam" id="PF17681"/>
    </source>
</evidence>
<dbReference type="FunFam" id="1.20.120.1900:FF:000002">
    <property type="entry name" value="Gamma-tubulin complex component"/>
    <property type="match status" value="1"/>
</dbReference>
<dbReference type="FunCoup" id="A0A6L2PKZ6">
    <property type="interactions" value="1462"/>
</dbReference>
<feature type="region of interest" description="Disordered" evidence="9">
    <location>
        <begin position="840"/>
        <end position="863"/>
    </location>
</feature>
<dbReference type="GO" id="GO:0007020">
    <property type="term" value="P:microtubule nucleation"/>
    <property type="evidence" value="ECO:0007669"/>
    <property type="project" value="InterPro"/>
</dbReference>
<evidence type="ECO:0000256" key="7">
    <source>
        <dbReference type="ARBA" id="ARBA00093572"/>
    </source>
</evidence>
<evidence type="ECO:0000256" key="6">
    <source>
        <dbReference type="ARBA" id="ARBA00093403"/>
    </source>
</evidence>
<keyword evidence="3 8" id="KW-0963">Cytoplasm</keyword>
<accession>A0A6L2PKZ6</accession>
<evidence type="ECO:0000259" key="10">
    <source>
        <dbReference type="Pfam" id="PF04130"/>
    </source>
</evidence>
<dbReference type="GO" id="GO:0005874">
    <property type="term" value="C:microtubule"/>
    <property type="evidence" value="ECO:0007669"/>
    <property type="project" value="UniProtKB-KW"/>
</dbReference>
<gene>
    <name evidence="12" type="ORF">Cfor_06926</name>
</gene>
<reference evidence="13" key="1">
    <citation type="submission" date="2020-01" db="EMBL/GenBank/DDBJ databases">
        <title>Draft genome sequence of the Termite Coptotermes fromosanus.</title>
        <authorList>
            <person name="Itakura S."/>
            <person name="Yosikawa Y."/>
            <person name="Umezawa K."/>
        </authorList>
    </citation>
    <scope>NUCLEOTIDE SEQUENCE [LARGE SCALE GENOMIC DNA]</scope>
</reference>
<comment type="subunit">
    <text evidence="7">Component of the gamma-tubulin ring complex (gTuRC) consisting of TUBGCP2, TUBGCP3, TUBGCP4, TUBGCP5 and TUBGCP6 and gamma-tubulin TUBG1 or TUBG2. TUBGCP2, TUBGCP3, TUBGCP4, TUBGCP5 and TUBGCP6 assemble in a 5:5:2:1:1 stoichiometry; each is associated with a gamma-tubulin, thereby arranging 14 gamma-tubulins in a helical manner. Gamma-tubulin at the first position is blocked by TUBGCP3 at the last position, allowing 13 protafilaments to grow into a microtubule. The gTuRC (via TUBGCP3 and TUBGCP6) interacts with ACTB and MZT1; the interactions form a luminal bridge that stabilizes the initial structure during complex assembly. The gTuRC (via TUBGCP2) interacts with MZT2A/MZT2B and CDK5RAP2 (via CM1 motif); the interactions play a role in gTuRC activation. Interacts with ATF5; the ATF5:PCNT:polyglutamylated tubulin (PGT) tripartite unites the mother centriole and the pericentriolar material (PCM) in the centrosome.</text>
</comment>
<keyword evidence="5 8" id="KW-0206">Cytoskeleton</keyword>
<dbReference type="OrthoDB" id="2192946at2759"/>
<proteinExistence type="inferred from homology"/>
<dbReference type="InParanoid" id="A0A6L2PKZ6"/>
<sequence>MWVSVGHCDHKHPFLRLSCHAHDSSMYVSYCKVMFKNFSSNVSPESFVEHLQRAAVGTVSSSYNLATQSCVRQLAQKSPNPELFIAKFEELKAKNTDCLGPFVQLISLISEDRKLKEYLMKNAKKAATDLQNPLASQAAVGTVSGSLTDSKTMENVTTKDLPGIRSRLQKEVEIALEKKSLPFSKKENQGKVRHPNYHSPAMPNWNTVRPNMNLDFVTDHSGPALFAAPLGKKKQDLSWKVKILFHNSVSKINWFSFLGAIPACSQESVVLEDILCCLEGAEGDYIVPNPLHGLYETRTFSISESVDPSLRELTKQILPLASHYSMVMRFIQEKSHFEYGQVNHALTAAMSSLIKDYMVLVAQLETAYRKSNFSLHKLWFFIQPTLHTMEILANIASAISKSGAKGGKVLSLLHERTTSYIGDPTGQELCFYLTQKACIPYMEILEKWVYKGIICDPYEEFLVEDNEVIQREELPLDYSADYWEKRYTIRRERIPIFLERVADVILRTGKYLNVIRQCGKNVKYPHGEEIVYTIKERQYVEAIEKAYHFASITLLNLLMQENDLMGRLRSVKHYFLLDQGDFIVQFMDSCEAELSKNIDDIVPTRLESLLELALRTSAANGDPYKDDMRTELLPYDLMFQMFKILSIETHEEKEYRLPSDKLHLLGLESFCFGYEVKWPVSLILNRKAIACYQMIFRHLFYCKHVERLLCRVWICNKVAKSFALRAAKTYASAFALRQRMLNCVQNLEYYMMVEVIEPNWVTFLASINKVNNVDDVLTCHSDFLDSCLKDCMLTNPTLLRTVNKLMAVCVQFCHFIQHMRRYYLDAELTSMLGPAYESYEGSDPYAEETPLPSPEPQVSMTGDSDSFEQSIAKFNLQFTAVLVGLLGKISEPGRKDSSEKLLNVLYR</sequence>
<dbReference type="GO" id="GO:0005813">
    <property type="term" value="C:centrosome"/>
    <property type="evidence" value="ECO:0007669"/>
    <property type="project" value="UniProtKB-SubCell"/>
</dbReference>
<dbReference type="GO" id="GO:0000278">
    <property type="term" value="P:mitotic cell cycle"/>
    <property type="evidence" value="ECO:0007669"/>
    <property type="project" value="TreeGrafter"/>
</dbReference>
<dbReference type="GO" id="GO:0051011">
    <property type="term" value="F:microtubule minus-end binding"/>
    <property type="evidence" value="ECO:0007669"/>
    <property type="project" value="TreeGrafter"/>
</dbReference>
<feature type="domain" description="Gamma tubulin complex component C-terminal" evidence="10">
    <location>
        <begin position="564"/>
        <end position="903"/>
    </location>
</feature>
<comment type="caution">
    <text evidence="12">The sequence shown here is derived from an EMBL/GenBank/DDBJ whole genome shotgun (WGS) entry which is preliminary data.</text>
</comment>
<comment type="similarity">
    <text evidence="2 8">Belongs to the TUBGCP family.</text>
</comment>
<dbReference type="InterPro" id="IPR042241">
    <property type="entry name" value="GCP_C_sf"/>
</dbReference>
<dbReference type="Proteomes" id="UP000502823">
    <property type="component" value="Unassembled WGS sequence"/>
</dbReference>
<dbReference type="GO" id="GO:0051321">
    <property type="term" value="P:meiotic cell cycle"/>
    <property type="evidence" value="ECO:0007669"/>
    <property type="project" value="TreeGrafter"/>
</dbReference>
<evidence type="ECO:0000313" key="12">
    <source>
        <dbReference type="EMBL" id="GFG31205.1"/>
    </source>
</evidence>
<dbReference type="InterPro" id="IPR040457">
    <property type="entry name" value="GCP_C"/>
</dbReference>
<evidence type="ECO:0000256" key="4">
    <source>
        <dbReference type="ARBA" id="ARBA00022701"/>
    </source>
</evidence>
<protein>
    <recommendedName>
        <fullName evidence="8">Gamma-tubulin complex component</fullName>
    </recommendedName>
</protein>
<dbReference type="GO" id="GO:0000930">
    <property type="term" value="C:gamma-tubulin complex"/>
    <property type="evidence" value="ECO:0007669"/>
    <property type="project" value="TreeGrafter"/>
</dbReference>
<dbReference type="GO" id="GO:0000922">
    <property type="term" value="C:spindle pole"/>
    <property type="evidence" value="ECO:0007669"/>
    <property type="project" value="InterPro"/>
</dbReference>
<evidence type="ECO:0000256" key="8">
    <source>
        <dbReference type="RuleBase" id="RU363050"/>
    </source>
</evidence>
<comment type="function">
    <text evidence="6">Component of the gamma-tubulin ring complex (gTuRC) which mediates microtubule nucleation. The gTuRC regulates the minus-end nucleation of alpha-beta tubulin heterodimers that grow into microtubule protafilaments, a critical step in centrosome duplication and spindle formation. Plays a role in neuronal migration.</text>
</comment>
<dbReference type="Pfam" id="PF04130">
    <property type="entry name" value="GCP_C_terminal"/>
    <property type="match status" value="1"/>
</dbReference>
<name>A0A6L2PKZ6_COPFO</name>
<keyword evidence="4 8" id="KW-0493">Microtubule</keyword>
<feature type="domain" description="Gamma tubulin complex component protein N-terminal" evidence="11">
    <location>
        <begin position="271"/>
        <end position="561"/>
    </location>
</feature>
<evidence type="ECO:0000256" key="1">
    <source>
        <dbReference type="ARBA" id="ARBA00004300"/>
    </source>
</evidence>
<dbReference type="EMBL" id="BLKM01000287">
    <property type="protein sequence ID" value="GFG31205.1"/>
    <property type="molecule type" value="Genomic_DNA"/>
</dbReference>
<dbReference type="GO" id="GO:0051225">
    <property type="term" value="P:spindle assembly"/>
    <property type="evidence" value="ECO:0007669"/>
    <property type="project" value="TreeGrafter"/>
</dbReference>
<dbReference type="Pfam" id="PF17681">
    <property type="entry name" value="GCP_N_terminal"/>
    <property type="match status" value="1"/>
</dbReference>
<keyword evidence="13" id="KW-1185">Reference proteome</keyword>
<organism evidence="12 13">
    <name type="scientific">Coptotermes formosanus</name>
    <name type="common">Formosan subterranean termite</name>
    <dbReference type="NCBI Taxonomy" id="36987"/>
    <lineage>
        <taxon>Eukaryota</taxon>
        <taxon>Metazoa</taxon>
        <taxon>Ecdysozoa</taxon>
        <taxon>Arthropoda</taxon>
        <taxon>Hexapoda</taxon>
        <taxon>Insecta</taxon>
        <taxon>Pterygota</taxon>
        <taxon>Neoptera</taxon>
        <taxon>Polyneoptera</taxon>
        <taxon>Dictyoptera</taxon>
        <taxon>Blattodea</taxon>
        <taxon>Blattoidea</taxon>
        <taxon>Termitoidae</taxon>
        <taxon>Rhinotermitidae</taxon>
        <taxon>Coptotermes</taxon>
    </lineage>
</organism>
<evidence type="ECO:0000256" key="3">
    <source>
        <dbReference type="ARBA" id="ARBA00022490"/>
    </source>
</evidence>
<dbReference type="GO" id="GO:0031122">
    <property type="term" value="P:cytoplasmic microtubule organization"/>
    <property type="evidence" value="ECO:0007669"/>
    <property type="project" value="TreeGrafter"/>
</dbReference>
<evidence type="ECO:0000256" key="9">
    <source>
        <dbReference type="SAM" id="MobiDB-lite"/>
    </source>
</evidence>